<dbReference type="GeneID" id="77927550"/>
<keyword evidence="2" id="KW-1185">Reference proteome</keyword>
<proteinExistence type="predicted"/>
<accession>A0A7G9UZ72</accession>
<name>A0A7G9UZ72_9CAUD</name>
<dbReference type="Proteomes" id="UP000516151">
    <property type="component" value="Segment"/>
</dbReference>
<dbReference type="RefSeq" id="YP_010651834.1">
    <property type="nucleotide sequence ID" value="NC_070783.1"/>
</dbReference>
<dbReference type="KEGG" id="vg:77927550"/>
<gene>
    <name evidence="1" type="primary">255</name>
    <name evidence="1" type="ORF">SEA_FAUST_255</name>
</gene>
<evidence type="ECO:0000313" key="2">
    <source>
        <dbReference type="Proteomes" id="UP000516151"/>
    </source>
</evidence>
<organism evidence="1 2">
    <name type="scientific">Streptomyces phage Faust</name>
    <dbReference type="NCBI Taxonomy" id="2767565"/>
    <lineage>
        <taxon>Viruses</taxon>
        <taxon>Duplodnaviria</taxon>
        <taxon>Heunggongvirae</taxon>
        <taxon>Uroviricota</taxon>
        <taxon>Caudoviricetes</taxon>
        <taxon>Stanwilliamsviridae</taxon>
        <taxon>Loccivirinae</taxon>
        <taxon>Faustvirus</taxon>
        <taxon>Faustvirus faust</taxon>
    </lineage>
</organism>
<evidence type="ECO:0000313" key="1">
    <source>
        <dbReference type="EMBL" id="QNN99327.1"/>
    </source>
</evidence>
<reference evidence="1 2" key="1">
    <citation type="submission" date="2020-06" db="EMBL/GenBank/DDBJ databases">
        <authorList>
            <person name="Arora M.N."/>
            <person name="Dalling M.T."/>
            <person name="Dawson S.P.M."/>
            <person name="Elia S.N."/>
            <person name="Burke B."/>
            <person name="Shaffer C.D."/>
            <person name="Weston-Hafer K.A."/>
            <person name="Garlena R.A."/>
            <person name="Russell D.A."/>
            <person name="Pope W.H."/>
            <person name="Jacobs-Sera D."/>
            <person name="Hatfull G.F."/>
        </authorList>
    </citation>
    <scope>NUCLEOTIDE SEQUENCE [LARGE SCALE GENOMIC DNA]</scope>
</reference>
<dbReference type="EMBL" id="MT684598">
    <property type="protein sequence ID" value="QNN99327.1"/>
    <property type="molecule type" value="Genomic_DNA"/>
</dbReference>
<sequence>MDTSGWYEIHIVGYASGQEHGVVNQPVPPNVGDTVNLHWKTGNVAEVRAREFDYTKGLYVTIKVAFI</sequence>
<protein>
    <submittedName>
        <fullName evidence="1">Uncharacterized protein</fullName>
    </submittedName>
</protein>